<feature type="transmembrane region" description="Helical" evidence="2">
    <location>
        <begin position="564"/>
        <end position="584"/>
    </location>
</feature>
<evidence type="ECO:0000256" key="2">
    <source>
        <dbReference type="SAM" id="Phobius"/>
    </source>
</evidence>
<comment type="caution">
    <text evidence="3">The sequence shown here is derived from an EMBL/GenBank/DDBJ whole genome shotgun (WGS) entry which is preliminary data.</text>
</comment>
<proteinExistence type="predicted"/>
<dbReference type="AlphaFoldDB" id="A0A9X1WTM5"/>
<evidence type="ECO:0000313" key="4">
    <source>
        <dbReference type="Proteomes" id="UP001139347"/>
    </source>
</evidence>
<protein>
    <submittedName>
        <fullName evidence="3">Uncharacterized protein</fullName>
    </submittedName>
</protein>
<accession>A0A9X1WTM5</accession>
<keyword evidence="1" id="KW-0175">Coiled coil</keyword>
<feature type="transmembrane region" description="Helical" evidence="2">
    <location>
        <begin position="590"/>
        <end position="612"/>
    </location>
</feature>
<evidence type="ECO:0000256" key="1">
    <source>
        <dbReference type="SAM" id="Coils"/>
    </source>
</evidence>
<name>A0A9X1WTM5_9BACL</name>
<keyword evidence="2" id="KW-1133">Transmembrane helix</keyword>
<keyword evidence="2" id="KW-0472">Membrane</keyword>
<dbReference type="Proteomes" id="UP001139347">
    <property type="component" value="Unassembled WGS sequence"/>
</dbReference>
<sequence>MNISAAINYAILMVNDQENKDYYDNFVPMIAECIRRSTSPYISANEVQYDLSKQFGIKIPINVIDTILRRRLTSKKYIQYKDKKFIPNREMLESLNFVSKQESILEQHEKLINQLISFSKKYPTINWTKEDAENAFDHYLKRNNLLLLNIEKSSVTNTEEYNGSPAFIIGQYIKSLDIDSIEYRYFESIVKGDMLANAIYFTDPAHTGMKFQNNTQIYFDTTFLIYALGYAGEARQAPCLELISLLKDSNAVLRCFKHTINEIIGILEGCQYRLRTGNLVDNHGTMEYFLANKYTATDIDRLIYSVENEIEQRLKIRVFEKPSYIEEFNIDERGLTETLRGSIRYTKEQALERDVTSIAAIMRLRKLQSSIYIENCKALFITTNHSLAEITKRYFFKESDNNRIIPPVLPAYILTNLLWLKNPTASPTLTRKRIIADCVASTATPEYIWKRYFEKIEEIKNNGTITSDDYYILRYSQEARSLMMEITSGDENAITIGTIEEILAASKAELIKDQQSITEETQRKKDEVQAEFESYIREVASATEIRNDRINNISISWGRRIVKIIKAVIVLILLAGQTFAYYMLNFTIPLWVHIPVVLLFISFFPVAGYMGLSLLRPFDKLEHFIVNLIKNKLTSLVDLRQQTT</sequence>
<reference evidence="3" key="1">
    <citation type="submission" date="2022-04" db="EMBL/GenBank/DDBJ databases">
        <title>Paenibacillus mangrovi sp. nov., a novel endophytic bacterium isolated from bark of Kandelia candel.</title>
        <authorList>
            <person name="Tuo L."/>
        </authorList>
    </citation>
    <scope>NUCLEOTIDE SEQUENCE</scope>
    <source>
        <strain evidence="3">KQZ6P-2</strain>
    </source>
</reference>
<organism evidence="3 4">
    <name type="scientific">Paenibacillus mangrovi</name>
    <dbReference type="NCBI Taxonomy" id="2931978"/>
    <lineage>
        <taxon>Bacteria</taxon>
        <taxon>Bacillati</taxon>
        <taxon>Bacillota</taxon>
        <taxon>Bacilli</taxon>
        <taxon>Bacillales</taxon>
        <taxon>Paenibacillaceae</taxon>
        <taxon>Paenibacillus</taxon>
    </lineage>
</organism>
<evidence type="ECO:0000313" key="3">
    <source>
        <dbReference type="EMBL" id="MCJ8013378.1"/>
    </source>
</evidence>
<dbReference type="RefSeq" id="WP_244726691.1">
    <property type="nucleotide sequence ID" value="NZ_JALIRP010000006.1"/>
</dbReference>
<keyword evidence="2" id="KW-0812">Transmembrane</keyword>
<dbReference type="EMBL" id="JALIRP010000006">
    <property type="protein sequence ID" value="MCJ8013378.1"/>
    <property type="molecule type" value="Genomic_DNA"/>
</dbReference>
<gene>
    <name evidence="3" type="ORF">MUG84_16740</name>
</gene>
<feature type="coiled-coil region" evidence="1">
    <location>
        <begin position="511"/>
        <end position="538"/>
    </location>
</feature>
<keyword evidence="4" id="KW-1185">Reference proteome</keyword>